<evidence type="ECO:0000256" key="1">
    <source>
        <dbReference type="SAM" id="Phobius"/>
    </source>
</evidence>
<organism evidence="2 3">
    <name type="scientific">Candidatus Falkowbacteria bacterium RIFOXYD2_FULL_34_120</name>
    <dbReference type="NCBI Taxonomy" id="1798007"/>
    <lineage>
        <taxon>Bacteria</taxon>
        <taxon>Candidatus Falkowiibacteriota</taxon>
    </lineage>
</organism>
<proteinExistence type="predicted"/>
<feature type="transmembrane region" description="Helical" evidence="1">
    <location>
        <begin position="13"/>
        <end position="34"/>
    </location>
</feature>
<evidence type="ECO:0000313" key="2">
    <source>
        <dbReference type="EMBL" id="OGF40523.1"/>
    </source>
</evidence>
<protein>
    <submittedName>
        <fullName evidence="2">Uncharacterized protein</fullName>
    </submittedName>
</protein>
<keyword evidence="1" id="KW-0812">Transmembrane</keyword>
<name>A0A1F5TNJ4_9BACT</name>
<dbReference type="EMBL" id="MFGO01000026">
    <property type="protein sequence ID" value="OGF40523.1"/>
    <property type="molecule type" value="Genomic_DNA"/>
</dbReference>
<keyword evidence="1" id="KW-0472">Membrane</keyword>
<sequence>MNVTKDKKFFEKITSVLLIIFISVLIMAGLAYALRGYVGVKKEKNENKEKSINVDKENEKMIIGGDKDEGECLIGAGYSWCKIKNKCLRIWEEPCIAEDVQSLVEAYLKNNISELSPEKEVLGGKFYITKFRFIDDGRVVIDYEDGHIALGASVLFAIKDGKVVILEFSPVSVNGFNPEKVENNNSAIAELTLLFSEKYNKEENNIIVQITDDRGMYLRGYVKFSLDEDAPGGYFLAKIVDGKYKIIADGNGQIDCNLVSDFPEDMIDDCAQF</sequence>
<dbReference type="AlphaFoldDB" id="A0A1F5TNJ4"/>
<accession>A0A1F5TNJ4</accession>
<gene>
    <name evidence="2" type="ORF">A2531_04415</name>
</gene>
<reference evidence="2 3" key="1">
    <citation type="journal article" date="2016" name="Nat. Commun.">
        <title>Thousands of microbial genomes shed light on interconnected biogeochemical processes in an aquifer system.</title>
        <authorList>
            <person name="Anantharaman K."/>
            <person name="Brown C.T."/>
            <person name="Hug L.A."/>
            <person name="Sharon I."/>
            <person name="Castelle C.J."/>
            <person name="Probst A.J."/>
            <person name="Thomas B.C."/>
            <person name="Singh A."/>
            <person name="Wilkins M.J."/>
            <person name="Karaoz U."/>
            <person name="Brodie E.L."/>
            <person name="Williams K.H."/>
            <person name="Hubbard S.S."/>
            <person name="Banfield J.F."/>
        </authorList>
    </citation>
    <scope>NUCLEOTIDE SEQUENCE [LARGE SCALE GENOMIC DNA]</scope>
</reference>
<comment type="caution">
    <text evidence="2">The sequence shown here is derived from an EMBL/GenBank/DDBJ whole genome shotgun (WGS) entry which is preliminary data.</text>
</comment>
<evidence type="ECO:0000313" key="3">
    <source>
        <dbReference type="Proteomes" id="UP000177579"/>
    </source>
</evidence>
<dbReference type="Proteomes" id="UP000177579">
    <property type="component" value="Unassembled WGS sequence"/>
</dbReference>
<keyword evidence="1" id="KW-1133">Transmembrane helix</keyword>